<dbReference type="Gene3D" id="3.10.20.70">
    <property type="entry name" value="Glutamine synthetase, N-terminal domain"/>
    <property type="match status" value="1"/>
</dbReference>
<keyword evidence="3" id="KW-0547">Nucleotide-binding</keyword>
<dbReference type="GO" id="GO:0006576">
    <property type="term" value="P:biogenic amine metabolic process"/>
    <property type="evidence" value="ECO:0007669"/>
    <property type="project" value="UniProtKB-ARBA"/>
</dbReference>
<dbReference type="GO" id="GO:0004356">
    <property type="term" value="F:glutamine synthetase activity"/>
    <property type="evidence" value="ECO:0007669"/>
    <property type="project" value="InterPro"/>
</dbReference>
<evidence type="ECO:0000259" key="5">
    <source>
        <dbReference type="PROSITE" id="PS51986"/>
    </source>
</evidence>
<evidence type="ECO:0000259" key="6">
    <source>
        <dbReference type="PROSITE" id="PS51987"/>
    </source>
</evidence>
<keyword evidence="4" id="KW-0067">ATP-binding</keyword>
<dbReference type="GO" id="GO:0006542">
    <property type="term" value="P:glutamine biosynthetic process"/>
    <property type="evidence" value="ECO:0007669"/>
    <property type="project" value="InterPro"/>
</dbReference>
<reference evidence="7" key="1">
    <citation type="submission" date="2020-05" db="EMBL/GenBank/DDBJ databases">
        <authorList>
            <person name="Chiriac C."/>
            <person name="Salcher M."/>
            <person name="Ghai R."/>
            <person name="Kavagutti S V."/>
        </authorList>
    </citation>
    <scope>NUCLEOTIDE SEQUENCE</scope>
</reference>
<comment type="similarity">
    <text evidence="1">Belongs to the glutamine synthetase family.</text>
</comment>
<dbReference type="InterPro" id="IPR036651">
    <property type="entry name" value="Gln_synt_N_sf"/>
</dbReference>
<proteinExistence type="inferred from homology"/>
<feature type="domain" description="GS catalytic" evidence="6">
    <location>
        <begin position="124"/>
        <end position="465"/>
    </location>
</feature>
<evidence type="ECO:0000313" key="8">
    <source>
        <dbReference type="EMBL" id="CAB4893271.1"/>
    </source>
</evidence>
<dbReference type="EMBL" id="CAEZYK010000008">
    <property type="protein sequence ID" value="CAB4715578.1"/>
    <property type="molecule type" value="Genomic_DNA"/>
</dbReference>
<evidence type="ECO:0000256" key="3">
    <source>
        <dbReference type="ARBA" id="ARBA00022741"/>
    </source>
</evidence>
<dbReference type="FunFam" id="3.30.590.10:FF:000005">
    <property type="entry name" value="Probable glutamine synthetase"/>
    <property type="match status" value="1"/>
</dbReference>
<dbReference type="Pfam" id="PF00120">
    <property type="entry name" value="Gln-synt_C"/>
    <property type="match status" value="1"/>
</dbReference>
<dbReference type="EMBL" id="CAFBPQ010000001">
    <property type="protein sequence ID" value="CAB5012241.1"/>
    <property type="molecule type" value="Genomic_DNA"/>
</dbReference>
<dbReference type="GO" id="GO:0005524">
    <property type="term" value="F:ATP binding"/>
    <property type="evidence" value="ECO:0007669"/>
    <property type="project" value="UniProtKB-KW"/>
</dbReference>
<dbReference type="SMART" id="SM01230">
    <property type="entry name" value="Gln-synt_C"/>
    <property type="match status" value="1"/>
</dbReference>
<dbReference type="SUPFAM" id="SSF55931">
    <property type="entry name" value="Glutamine synthetase/guanido kinase"/>
    <property type="match status" value="1"/>
</dbReference>
<dbReference type="EMBL" id="CAFBMM010000001">
    <property type="protein sequence ID" value="CAB4893271.1"/>
    <property type="molecule type" value="Genomic_DNA"/>
</dbReference>
<evidence type="ECO:0000256" key="4">
    <source>
        <dbReference type="ARBA" id="ARBA00022840"/>
    </source>
</evidence>
<dbReference type="PANTHER" id="PTHR43785:SF12">
    <property type="entry name" value="TYPE-1 GLUTAMINE SYNTHETASE 2"/>
    <property type="match status" value="1"/>
</dbReference>
<dbReference type="InterPro" id="IPR014746">
    <property type="entry name" value="Gln_synth/guanido_kin_cat_dom"/>
</dbReference>
<evidence type="ECO:0000256" key="2">
    <source>
        <dbReference type="ARBA" id="ARBA00022598"/>
    </source>
</evidence>
<dbReference type="PANTHER" id="PTHR43785">
    <property type="entry name" value="GAMMA-GLUTAMYLPUTRESCINE SYNTHETASE"/>
    <property type="match status" value="1"/>
</dbReference>
<dbReference type="PROSITE" id="PS51986">
    <property type="entry name" value="GS_BETA_GRASP"/>
    <property type="match status" value="1"/>
</dbReference>
<dbReference type="SUPFAM" id="SSF54368">
    <property type="entry name" value="Glutamine synthetase, N-terminal domain"/>
    <property type="match status" value="1"/>
</dbReference>
<organism evidence="7">
    <name type="scientific">freshwater metagenome</name>
    <dbReference type="NCBI Taxonomy" id="449393"/>
    <lineage>
        <taxon>unclassified sequences</taxon>
        <taxon>metagenomes</taxon>
        <taxon>ecological metagenomes</taxon>
    </lineage>
</organism>
<dbReference type="Gene3D" id="3.30.590.10">
    <property type="entry name" value="Glutamine synthetase/guanido kinase, catalytic domain"/>
    <property type="match status" value="1"/>
</dbReference>
<dbReference type="PROSITE" id="PS51987">
    <property type="entry name" value="GS_CATALYTIC"/>
    <property type="match status" value="1"/>
</dbReference>
<evidence type="ECO:0000313" key="7">
    <source>
        <dbReference type="EMBL" id="CAB4715578.1"/>
    </source>
</evidence>
<accession>A0A6J6R231</accession>
<evidence type="ECO:0000313" key="10">
    <source>
        <dbReference type="EMBL" id="CAB5012241.1"/>
    </source>
</evidence>
<protein>
    <submittedName>
        <fullName evidence="7">Unannotated protein</fullName>
    </submittedName>
</protein>
<gene>
    <name evidence="7" type="ORF">UFOPK2683_00253</name>
    <name evidence="8" type="ORF">UFOPK3605_00036</name>
    <name evidence="9" type="ORF">UFOPK3897_00040</name>
    <name evidence="10" type="ORF">UFOPK4121_00119</name>
</gene>
<dbReference type="EMBL" id="CAFBOF010000001">
    <property type="protein sequence ID" value="CAB4968021.1"/>
    <property type="molecule type" value="Genomic_DNA"/>
</dbReference>
<dbReference type="InterPro" id="IPR008147">
    <property type="entry name" value="Gln_synt_N"/>
</dbReference>
<evidence type="ECO:0000256" key="1">
    <source>
        <dbReference type="ARBA" id="ARBA00009897"/>
    </source>
</evidence>
<dbReference type="AlphaFoldDB" id="A0A6J6R231"/>
<name>A0A6J6R231_9ZZZZ</name>
<keyword evidence="2" id="KW-0436">Ligase</keyword>
<feature type="domain" description="GS beta-grasp" evidence="5">
    <location>
        <begin position="20"/>
        <end position="116"/>
    </location>
</feature>
<sequence>MSRMTGLLSIKEIDQMVAGGSIDTVIVAFTDLQGRLMGKRVTGNFFVDHVIQDGIEACNYLLALDVDMTPLDGYEYANWDKGYGDFSGQPDLSTLRLIPWLEKTALVLCDLFDVKSGEPVEVSPRRILQRQIEKAAEAGFQIKCGSELEFYLFQDSYRDARNQNYQYLEYHSGYNEDYHILQTTRDEYIIRAIRNGIGGAGIPVEFSKGEAGAGQHEINIRYADALTMADNHVIYKNGAKEIADLNDRSITFMAKYDMDQSGSSCHIHSSIWSLDGKTSLMHDSEGLENMSKEFRGWLGGQLAHARELAWMYAPTVNSYKRYQSESWAPTAIAWGTDNRTCGFRVVGHDGASHRVENRLPGADCNPYLAFAATIAAGLSGIRAQTDPGPAFNGNAYSTDKNNLDTKTRIPSDIVSAIECFSTSTLAKESFGELVHGHLLNTARQEWAAFGGVITDWERRRCFEQF</sequence>
<evidence type="ECO:0000313" key="9">
    <source>
        <dbReference type="EMBL" id="CAB4968021.1"/>
    </source>
</evidence>
<dbReference type="InterPro" id="IPR008146">
    <property type="entry name" value="Gln_synth_cat_dom"/>
</dbReference>